<evidence type="ECO:0000313" key="4">
    <source>
        <dbReference type="Proteomes" id="UP000612349"/>
    </source>
</evidence>
<dbReference type="OrthoDB" id="3902805at2"/>
<reference evidence="3" key="2">
    <citation type="submission" date="2020-09" db="EMBL/GenBank/DDBJ databases">
        <authorList>
            <person name="Sun Q."/>
            <person name="Zhou Y."/>
        </authorList>
    </citation>
    <scope>NUCLEOTIDE SEQUENCE</scope>
    <source>
        <strain evidence="3">CGMCC 1.15360</strain>
    </source>
</reference>
<reference evidence="3" key="1">
    <citation type="journal article" date="2014" name="Int. J. Syst. Evol. Microbiol.">
        <title>Complete genome sequence of Corynebacterium casei LMG S-19264T (=DSM 44701T), isolated from a smear-ripened cheese.</title>
        <authorList>
            <consortium name="US DOE Joint Genome Institute (JGI-PGF)"/>
            <person name="Walter F."/>
            <person name="Albersmeier A."/>
            <person name="Kalinowski J."/>
            <person name="Ruckert C."/>
        </authorList>
    </citation>
    <scope>NUCLEOTIDE SEQUENCE</scope>
    <source>
        <strain evidence="3">CGMCC 1.15360</strain>
    </source>
</reference>
<dbReference type="SUPFAM" id="SSF48208">
    <property type="entry name" value="Six-hairpin glycosidases"/>
    <property type="match status" value="1"/>
</dbReference>
<gene>
    <name evidence="3" type="ORF">GCM10010990_03050</name>
</gene>
<keyword evidence="4" id="KW-1185">Reference proteome</keyword>
<dbReference type="Gene3D" id="1.50.10.10">
    <property type="match status" value="1"/>
</dbReference>
<name>A0A916YRB4_9SPHN</name>
<evidence type="ECO:0000259" key="1">
    <source>
        <dbReference type="Pfam" id="PF00723"/>
    </source>
</evidence>
<dbReference type="InterPro" id="IPR012341">
    <property type="entry name" value="6hp_glycosidase-like_sf"/>
</dbReference>
<dbReference type="InterPro" id="IPR011613">
    <property type="entry name" value="GH15-like"/>
</dbReference>
<feature type="domain" description="Trehalase-like N-terminal" evidence="2">
    <location>
        <begin position="30"/>
        <end position="156"/>
    </location>
</feature>
<dbReference type="GO" id="GO:0004553">
    <property type="term" value="F:hydrolase activity, hydrolyzing O-glycosyl compounds"/>
    <property type="evidence" value="ECO:0007669"/>
    <property type="project" value="UniProtKB-ARBA"/>
</dbReference>
<accession>A0A916YRB4</accession>
<dbReference type="InterPro" id="IPR045582">
    <property type="entry name" value="Trehalase-like_N"/>
</dbReference>
<comment type="caution">
    <text evidence="3">The sequence shown here is derived from an EMBL/GenBank/DDBJ whole genome shotgun (WGS) entry which is preliminary data.</text>
</comment>
<dbReference type="GO" id="GO:0005975">
    <property type="term" value="P:carbohydrate metabolic process"/>
    <property type="evidence" value="ECO:0007669"/>
    <property type="project" value="InterPro"/>
</dbReference>
<sequence length="617" mass="69058">MQDTNHVSAAVSRAVPPPARGVASLDLWPIGNCQCSALIDTEATFSWACLPRVDGDPVFCSLIDHGKQGEEDRGFWSISLEGGKVVGQEYVRNTPILKTSFADDDGNAFDVFDFCPRYKHRGRMYRPVAFVRIVRPVSGSPRMRMALRPACEYGATTPERSFGSSHVSYRMPAMGMRLTTDAPVGLVQQESPFRVENDLHFFFGPDESFAGAIDSGISEMLTRTTEEWQHWVRGLAIPFEWQDAVIRSAIGLKLCQHEDTGAIVAALTTSIPEHADSGRNWDYRYCWVRDAYYTVQALNRIGALDVLESYLQYLRNIVDNAQGGHIQPLYDVRGNGELLEWEAPALAGYRGMGPVRVGNDAWRQVQHDAYGQIILSSAQAFADQRLLRTSGVEDFTSLERVGERALKVWSTPDAGLWELRNSTHIHTYSAAMCWAAADRLAHAAQALGLTEREEYWKTHAARVQDAILKAAWNEKTGAIAATFGGDQRDASLLQLLDLRFISKDDPKFLSTLGVLESALRRGDHMLRYDSEDDFGLPHTAFNVCTFWLIEALHHTGRSEEARTLFEAMLDRRTGAGMLSEDIDPKSLELWGNYPQTYSLVGIINCAVMLTKSWNEYR</sequence>
<dbReference type="EMBL" id="BMIP01000001">
    <property type="protein sequence ID" value="GGD57227.1"/>
    <property type="molecule type" value="Genomic_DNA"/>
</dbReference>
<feature type="domain" description="GH15-like" evidence="1">
    <location>
        <begin position="243"/>
        <end position="606"/>
    </location>
</feature>
<organism evidence="3 4">
    <name type="scientific">Croceicoccus mobilis</name>
    <dbReference type="NCBI Taxonomy" id="1703339"/>
    <lineage>
        <taxon>Bacteria</taxon>
        <taxon>Pseudomonadati</taxon>
        <taxon>Pseudomonadota</taxon>
        <taxon>Alphaproteobacteria</taxon>
        <taxon>Sphingomonadales</taxon>
        <taxon>Erythrobacteraceae</taxon>
        <taxon>Croceicoccus</taxon>
    </lineage>
</organism>
<dbReference type="PANTHER" id="PTHR31616:SF0">
    <property type="entry name" value="GLUCAN 1,4-ALPHA-GLUCOSIDASE"/>
    <property type="match status" value="1"/>
</dbReference>
<dbReference type="AlphaFoldDB" id="A0A916YRB4"/>
<dbReference type="Pfam" id="PF19291">
    <property type="entry name" value="TREH_N"/>
    <property type="match status" value="1"/>
</dbReference>
<evidence type="ECO:0000313" key="3">
    <source>
        <dbReference type="EMBL" id="GGD57227.1"/>
    </source>
</evidence>
<dbReference type="PANTHER" id="PTHR31616">
    <property type="entry name" value="TREHALASE"/>
    <property type="match status" value="1"/>
</dbReference>
<dbReference type="Pfam" id="PF00723">
    <property type="entry name" value="Glyco_hydro_15"/>
    <property type="match status" value="1"/>
</dbReference>
<dbReference type="InterPro" id="IPR008928">
    <property type="entry name" value="6-hairpin_glycosidase_sf"/>
</dbReference>
<dbReference type="Proteomes" id="UP000612349">
    <property type="component" value="Unassembled WGS sequence"/>
</dbReference>
<dbReference type="RefSeq" id="WP_082922239.1">
    <property type="nucleotide sequence ID" value="NZ_BMIP01000001.1"/>
</dbReference>
<evidence type="ECO:0000259" key="2">
    <source>
        <dbReference type="Pfam" id="PF19291"/>
    </source>
</evidence>
<protein>
    <submittedName>
        <fullName evidence="3">Glucoamylase</fullName>
    </submittedName>
</protein>
<proteinExistence type="predicted"/>